<protein>
    <recommendedName>
        <fullName evidence="3">SPX domain-containing protein</fullName>
    </recommendedName>
</protein>
<evidence type="ECO:0000256" key="1">
    <source>
        <dbReference type="SAM" id="Coils"/>
    </source>
</evidence>
<dbReference type="Gramene" id="EFJ20688">
    <property type="protein sequence ID" value="EFJ20688"/>
    <property type="gene ID" value="SELMODRAFT_56716"/>
</dbReference>
<feature type="non-terminal residue" evidence="4">
    <location>
        <position position="297"/>
    </location>
</feature>
<dbReference type="CDD" id="cd14481">
    <property type="entry name" value="SPX_AtSPX1_like"/>
    <property type="match status" value="1"/>
</dbReference>
<accession>D8S438</accession>
<dbReference type="Proteomes" id="UP000001514">
    <property type="component" value="Unassembled WGS sequence"/>
</dbReference>
<name>D8S438_SELML</name>
<dbReference type="PANTHER" id="PTHR45978:SF7">
    <property type="entry name" value="SPX DOMAIN-CONTAINING PROTEIN 4"/>
    <property type="match status" value="1"/>
</dbReference>
<dbReference type="AlphaFoldDB" id="D8S438"/>
<feature type="compositionally biased region" description="Polar residues" evidence="2">
    <location>
        <begin position="58"/>
        <end position="68"/>
    </location>
</feature>
<feature type="region of interest" description="Disordered" evidence="2">
    <location>
        <begin position="45"/>
        <end position="87"/>
    </location>
</feature>
<evidence type="ECO:0000313" key="5">
    <source>
        <dbReference type="Proteomes" id="UP000001514"/>
    </source>
</evidence>
<evidence type="ECO:0000313" key="4">
    <source>
        <dbReference type="EMBL" id="EFJ20688.1"/>
    </source>
</evidence>
<evidence type="ECO:0000259" key="3">
    <source>
        <dbReference type="PROSITE" id="PS51382"/>
    </source>
</evidence>
<dbReference type="Pfam" id="PF03105">
    <property type="entry name" value="SPX"/>
    <property type="match status" value="2"/>
</dbReference>
<dbReference type="InterPro" id="IPR004331">
    <property type="entry name" value="SPX_dom"/>
</dbReference>
<dbReference type="GO" id="GO:0016036">
    <property type="term" value="P:cellular response to phosphate starvation"/>
    <property type="evidence" value="ECO:0007669"/>
    <property type="project" value="InterPro"/>
</dbReference>
<feature type="domain" description="SPX" evidence="3">
    <location>
        <begin position="1"/>
        <end position="200"/>
    </location>
</feature>
<dbReference type="KEGG" id="smo:SELMODRAFT_56716"/>
<dbReference type="eggNOG" id="KOG1161">
    <property type="taxonomic scope" value="Eukaryota"/>
</dbReference>
<dbReference type="PANTHER" id="PTHR45978">
    <property type="entry name" value="SPX DOMAIN-CONTAINING PROTEIN 3"/>
    <property type="match status" value="1"/>
</dbReference>
<dbReference type="EMBL" id="GL377601">
    <property type="protein sequence ID" value="EFJ20688.1"/>
    <property type="molecule type" value="Genomic_DNA"/>
</dbReference>
<dbReference type="HOGENOM" id="CLU_057600_0_0_1"/>
<gene>
    <name evidence="4" type="ORF">SELMODRAFT_56716</name>
</gene>
<organism evidence="5">
    <name type="scientific">Selaginella moellendorffii</name>
    <name type="common">Spikemoss</name>
    <dbReference type="NCBI Taxonomy" id="88036"/>
    <lineage>
        <taxon>Eukaryota</taxon>
        <taxon>Viridiplantae</taxon>
        <taxon>Streptophyta</taxon>
        <taxon>Embryophyta</taxon>
        <taxon>Tracheophyta</taxon>
        <taxon>Lycopodiopsida</taxon>
        <taxon>Selaginellales</taxon>
        <taxon>Selaginellaceae</taxon>
        <taxon>Selaginella</taxon>
    </lineage>
</organism>
<feature type="coiled-coil region" evidence="1">
    <location>
        <begin position="112"/>
        <end position="142"/>
    </location>
</feature>
<keyword evidence="1" id="KW-0175">Coiled coil</keyword>
<dbReference type="InParanoid" id="D8S438"/>
<dbReference type="PROSITE" id="PS51382">
    <property type="entry name" value="SPX"/>
    <property type="match status" value="1"/>
</dbReference>
<dbReference type="FunCoup" id="D8S438">
    <property type="interactions" value="36"/>
</dbReference>
<evidence type="ECO:0000256" key="2">
    <source>
        <dbReference type="SAM" id="MobiDB-lite"/>
    </source>
</evidence>
<sequence>MKFGKRLQQQIEETLPEWQDKFLSYKQLKKRLKLIAAECFTDHPFGGHQEQQQRRRPANSSNESSGSVTGPAASNADRQFQENEEGRGLTSQEVEFIRLLNLELEKFNAFFIDKEEEYVIRLQELKERIERARVENAESSLSGGPYFDEEMLNIWKDLVTFHGEMVLLENYSSLNYTGLVKILKKHDKTTGALLRLPFIRKVLHQPFYKTELLSKLVRECESNLQSIFPAAMLGETVIDGPVSMDPAKVRDTSQAGVSSSVAAEDGNMEGIYRSTVAALHTIQELRKGSSTYSPLSL</sequence>
<proteinExistence type="predicted"/>
<dbReference type="OMA" id="SAECFDE"/>
<reference evidence="4 5" key="1">
    <citation type="journal article" date="2011" name="Science">
        <title>The Selaginella genome identifies genetic changes associated with the evolution of vascular plants.</title>
        <authorList>
            <person name="Banks J.A."/>
            <person name="Nishiyama T."/>
            <person name="Hasebe M."/>
            <person name="Bowman J.L."/>
            <person name="Gribskov M."/>
            <person name="dePamphilis C."/>
            <person name="Albert V.A."/>
            <person name="Aono N."/>
            <person name="Aoyama T."/>
            <person name="Ambrose B.A."/>
            <person name="Ashton N.W."/>
            <person name="Axtell M.J."/>
            <person name="Barker E."/>
            <person name="Barker M.S."/>
            <person name="Bennetzen J.L."/>
            <person name="Bonawitz N.D."/>
            <person name="Chapple C."/>
            <person name="Cheng C."/>
            <person name="Correa L.G."/>
            <person name="Dacre M."/>
            <person name="DeBarry J."/>
            <person name="Dreyer I."/>
            <person name="Elias M."/>
            <person name="Engstrom E.M."/>
            <person name="Estelle M."/>
            <person name="Feng L."/>
            <person name="Finet C."/>
            <person name="Floyd S.K."/>
            <person name="Frommer W.B."/>
            <person name="Fujita T."/>
            <person name="Gramzow L."/>
            <person name="Gutensohn M."/>
            <person name="Harholt J."/>
            <person name="Hattori M."/>
            <person name="Heyl A."/>
            <person name="Hirai T."/>
            <person name="Hiwatashi Y."/>
            <person name="Ishikawa M."/>
            <person name="Iwata M."/>
            <person name="Karol K.G."/>
            <person name="Koehler B."/>
            <person name="Kolukisaoglu U."/>
            <person name="Kubo M."/>
            <person name="Kurata T."/>
            <person name="Lalonde S."/>
            <person name="Li K."/>
            <person name="Li Y."/>
            <person name="Litt A."/>
            <person name="Lyons E."/>
            <person name="Manning G."/>
            <person name="Maruyama T."/>
            <person name="Michael T.P."/>
            <person name="Mikami K."/>
            <person name="Miyazaki S."/>
            <person name="Morinaga S."/>
            <person name="Murata T."/>
            <person name="Mueller-Roeber B."/>
            <person name="Nelson D.R."/>
            <person name="Obara M."/>
            <person name="Oguri Y."/>
            <person name="Olmstead R.G."/>
            <person name="Onodera N."/>
            <person name="Petersen B.L."/>
            <person name="Pils B."/>
            <person name="Prigge M."/>
            <person name="Rensing S.A."/>
            <person name="Riano-Pachon D.M."/>
            <person name="Roberts A.W."/>
            <person name="Sato Y."/>
            <person name="Scheller H.V."/>
            <person name="Schulz B."/>
            <person name="Schulz C."/>
            <person name="Shakirov E.V."/>
            <person name="Shibagaki N."/>
            <person name="Shinohara N."/>
            <person name="Shippen D.E."/>
            <person name="Soerensen I."/>
            <person name="Sotooka R."/>
            <person name="Sugimoto N."/>
            <person name="Sugita M."/>
            <person name="Sumikawa N."/>
            <person name="Tanurdzic M."/>
            <person name="Theissen G."/>
            <person name="Ulvskov P."/>
            <person name="Wakazuki S."/>
            <person name="Weng J.K."/>
            <person name="Willats W.W."/>
            <person name="Wipf D."/>
            <person name="Wolf P.G."/>
            <person name="Yang L."/>
            <person name="Zimmer A.D."/>
            <person name="Zhu Q."/>
            <person name="Mitros T."/>
            <person name="Hellsten U."/>
            <person name="Loque D."/>
            <person name="Otillar R."/>
            <person name="Salamov A."/>
            <person name="Schmutz J."/>
            <person name="Shapiro H."/>
            <person name="Lindquist E."/>
            <person name="Lucas S."/>
            <person name="Rokhsar D."/>
            <person name="Grigoriev I.V."/>
        </authorList>
    </citation>
    <scope>NUCLEOTIDE SEQUENCE [LARGE SCALE GENOMIC DNA]</scope>
</reference>
<keyword evidence="5" id="KW-1185">Reference proteome</keyword>
<dbReference type="InterPro" id="IPR031142">
    <property type="entry name" value="SPX_prot"/>
</dbReference>